<name>A0ABP6TGU0_9ACTN</name>
<evidence type="ECO:0000256" key="1">
    <source>
        <dbReference type="ARBA" id="ARBA00023002"/>
    </source>
</evidence>
<comment type="caution">
    <text evidence="3">The sequence shown here is derived from an EMBL/GenBank/DDBJ whole genome shotgun (WGS) entry which is preliminary data.</text>
</comment>
<accession>A0ABP6TGU0</accession>
<keyword evidence="4" id="KW-1185">Reference proteome</keyword>
<keyword evidence="1" id="KW-0560">Oxidoreductase</keyword>
<dbReference type="Gene3D" id="2.30.110.10">
    <property type="entry name" value="Electron Transport, Fmn-binding Protein, Chain A"/>
    <property type="match status" value="1"/>
</dbReference>
<proteinExistence type="predicted"/>
<dbReference type="GeneID" id="97388213"/>
<dbReference type="EMBL" id="BAAAXF010000014">
    <property type="protein sequence ID" value="GAA3494177.1"/>
    <property type="molecule type" value="Genomic_DNA"/>
</dbReference>
<dbReference type="RefSeq" id="WP_281403092.1">
    <property type="nucleotide sequence ID" value="NZ_BAAAXF010000014.1"/>
</dbReference>
<evidence type="ECO:0000259" key="2">
    <source>
        <dbReference type="SMART" id="SM00903"/>
    </source>
</evidence>
<reference evidence="4" key="1">
    <citation type="journal article" date="2019" name="Int. J. Syst. Evol. Microbiol.">
        <title>The Global Catalogue of Microorganisms (GCM) 10K type strain sequencing project: providing services to taxonomists for standard genome sequencing and annotation.</title>
        <authorList>
            <consortium name="The Broad Institute Genomics Platform"/>
            <consortium name="The Broad Institute Genome Sequencing Center for Infectious Disease"/>
            <person name="Wu L."/>
            <person name="Ma J."/>
        </authorList>
    </citation>
    <scope>NUCLEOTIDE SEQUENCE [LARGE SCALE GENOMIC DNA]</scope>
    <source>
        <strain evidence="4">JCM 4816</strain>
    </source>
</reference>
<sequence length="183" mass="19008">MRTHPPTQGQDAGPSHAGAQAFREAMARLAAPVSVVAVLDPAGRRRGFTATSVTSVSLDPPMVLVGVDHRSSCHAALTEAPEFTVNVLGAHHGELARRFATHGVDRFAGAGFAGWPGTGTPYLPDAGVLLRCRTADVVRAGDHDLVLGAVTDARTADPAPDPLLWYRRAFHTPSPALPAAAAA</sequence>
<protein>
    <submittedName>
        <fullName evidence="3">Flavin reductase family protein</fullName>
    </submittedName>
</protein>
<dbReference type="PANTHER" id="PTHR30466:SF1">
    <property type="entry name" value="FMN REDUCTASE (NADH) RUTF"/>
    <property type="match status" value="1"/>
</dbReference>
<dbReference type="Pfam" id="PF01613">
    <property type="entry name" value="Flavin_Reduct"/>
    <property type="match status" value="1"/>
</dbReference>
<evidence type="ECO:0000313" key="4">
    <source>
        <dbReference type="Proteomes" id="UP001501455"/>
    </source>
</evidence>
<gene>
    <name evidence="3" type="ORF">GCM10019016_012760</name>
</gene>
<organism evidence="3 4">
    <name type="scientific">Streptomyces prasinosporus</name>
    <dbReference type="NCBI Taxonomy" id="68256"/>
    <lineage>
        <taxon>Bacteria</taxon>
        <taxon>Bacillati</taxon>
        <taxon>Actinomycetota</taxon>
        <taxon>Actinomycetes</taxon>
        <taxon>Kitasatosporales</taxon>
        <taxon>Streptomycetaceae</taxon>
        <taxon>Streptomyces</taxon>
        <taxon>Streptomyces albogriseolus group</taxon>
    </lineage>
</organism>
<dbReference type="InterPro" id="IPR050268">
    <property type="entry name" value="NADH-dep_flavin_reductase"/>
</dbReference>
<dbReference type="PANTHER" id="PTHR30466">
    <property type="entry name" value="FLAVIN REDUCTASE"/>
    <property type="match status" value="1"/>
</dbReference>
<dbReference type="InterPro" id="IPR002563">
    <property type="entry name" value="Flavin_Rdtase-like_dom"/>
</dbReference>
<dbReference type="InterPro" id="IPR012349">
    <property type="entry name" value="Split_barrel_FMN-bd"/>
</dbReference>
<feature type="domain" description="Flavin reductase like" evidence="2">
    <location>
        <begin position="26"/>
        <end position="172"/>
    </location>
</feature>
<dbReference type="SMART" id="SM00903">
    <property type="entry name" value="Flavin_Reduct"/>
    <property type="match status" value="1"/>
</dbReference>
<dbReference type="SUPFAM" id="SSF50475">
    <property type="entry name" value="FMN-binding split barrel"/>
    <property type="match status" value="1"/>
</dbReference>
<evidence type="ECO:0000313" key="3">
    <source>
        <dbReference type="EMBL" id="GAA3494177.1"/>
    </source>
</evidence>
<dbReference type="Proteomes" id="UP001501455">
    <property type="component" value="Unassembled WGS sequence"/>
</dbReference>